<evidence type="ECO:0000313" key="1">
    <source>
        <dbReference type="EMBL" id="KKM20179.1"/>
    </source>
</evidence>
<name>A0A0F9IK84_9ZZZZ</name>
<sequence length="207" mass="22045">MFPLIYQAGILPAGRNRILPPRLAGGQTFYAPLASSSPTFTRASVATAVNGAGFLEAVASGVPRFGGAGLLIEGAQTNQVPWSEDMTNAAWIKYQSTVAGNAIASPYVGQPVIADKVQENAANDYHDVYEPYTGTANWMDTISTFAKKGERDWIYFGMFDGVGGIADVWFNLNTGTIGSSFLAGGFTIVGGPWMIPLVDGWFRVGFT</sequence>
<proteinExistence type="predicted"/>
<accession>A0A0F9IK84</accession>
<gene>
    <name evidence="1" type="ORF">LCGC14_1648100</name>
</gene>
<protein>
    <submittedName>
        <fullName evidence="1">Uncharacterized protein</fullName>
    </submittedName>
</protein>
<feature type="non-terminal residue" evidence="1">
    <location>
        <position position="207"/>
    </location>
</feature>
<organism evidence="1">
    <name type="scientific">marine sediment metagenome</name>
    <dbReference type="NCBI Taxonomy" id="412755"/>
    <lineage>
        <taxon>unclassified sequences</taxon>
        <taxon>metagenomes</taxon>
        <taxon>ecological metagenomes</taxon>
    </lineage>
</organism>
<reference evidence="1" key="1">
    <citation type="journal article" date="2015" name="Nature">
        <title>Complex archaea that bridge the gap between prokaryotes and eukaryotes.</title>
        <authorList>
            <person name="Spang A."/>
            <person name="Saw J.H."/>
            <person name="Jorgensen S.L."/>
            <person name="Zaremba-Niedzwiedzka K."/>
            <person name="Martijn J."/>
            <person name="Lind A.E."/>
            <person name="van Eijk R."/>
            <person name="Schleper C."/>
            <person name="Guy L."/>
            <person name="Ettema T.J."/>
        </authorList>
    </citation>
    <scope>NUCLEOTIDE SEQUENCE</scope>
</reference>
<dbReference type="AlphaFoldDB" id="A0A0F9IK84"/>
<dbReference type="EMBL" id="LAZR01013822">
    <property type="protein sequence ID" value="KKM20179.1"/>
    <property type="molecule type" value="Genomic_DNA"/>
</dbReference>
<comment type="caution">
    <text evidence="1">The sequence shown here is derived from an EMBL/GenBank/DDBJ whole genome shotgun (WGS) entry which is preliminary data.</text>
</comment>